<evidence type="ECO:0000313" key="2">
    <source>
        <dbReference type="Proteomes" id="UP001168990"/>
    </source>
</evidence>
<accession>A0AA39KJD9</accession>
<reference evidence="1" key="1">
    <citation type="journal article" date="2023" name="bioRxiv">
        <title>Scaffold-level genome assemblies of two parasitoid biocontrol wasps reveal the parthenogenesis mechanism and an associated novel virus.</title>
        <authorList>
            <person name="Inwood S."/>
            <person name="Skelly J."/>
            <person name="Guhlin J."/>
            <person name="Harrop T."/>
            <person name="Goldson S."/>
            <person name="Dearden P."/>
        </authorList>
    </citation>
    <scope>NUCLEOTIDE SEQUENCE</scope>
    <source>
        <strain evidence="1">Irish</strain>
        <tissue evidence="1">Whole body</tissue>
    </source>
</reference>
<comment type="caution">
    <text evidence="1">The sequence shown here is derived from an EMBL/GenBank/DDBJ whole genome shotgun (WGS) entry which is preliminary data.</text>
</comment>
<dbReference type="EMBL" id="JAQQBS010001422">
    <property type="protein sequence ID" value="KAK0163705.1"/>
    <property type="molecule type" value="Genomic_DNA"/>
</dbReference>
<reference evidence="1" key="2">
    <citation type="submission" date="2023-03" db="EMBL/GenBank/DDBJ databases">
        <authorList>
            <person name="Inwood S.N."/>
            <person name="Skelly J.G."/>
            <person name="Guhlin J."/>
            <person name="Harrop T.W.R."/>
            <person name="Goldson S.G."/>
            <person name="Dearden P.K."/>
        </authorList>
    </citation>
    <scope>NUCLEOTIDE SEQUENCE</scope>
    <source>
        <strain evidence="1">Irish</strain>
        <tissue evidence="1">Whole body</tissue>
    </source>
</reference>
<organism evidence="1 2">
    <name type="scientific">Microctonus aethiopoides</name>
    <dbReference type="NCBI Taxonomy" id="144406"/>
    <lineage>
        <taxon>Eukaryota</taxon>
        <taxon>Metazoa</taxon>
        <taxon>Ecdysozoa</taxon>
        <taxon>Arthropoda</taxon>
        <taxon>Hexapoda</taxon>
        <taxon>Insecta</taxon>
        <taxon>Pterygota</taxon>
        <taxon>Neoptera</taxon>
        <taxon>Endopterygota</taxon>
        <taxon>Hymenoptera</taxon>
        <taxon>Apocrita</taxon>
        <taxon>Ichneumonoidea</taxon>
        <taxon>Braconidae</taxon>
        <taxon>Euphorinae</taxon>
        <taxon>Microctonus</taxon>
    </lineage>
</organism>
<dbReference type="AlphaFoldDB" id="A0AA39KJD9"/>
<dbReference type="InterPro" id="IPR009622">
    <property type="entry name" value="NDUFAF4"/>
</dbReference>
<dbReference type="GO" id="GO:0005739">
    <property type="term" value="C:mitochondrion"/>
    <property type="evidence" value="ECO:0007669"/>
    <property type="project" value="TreeGrafter"/>
</dbReference>
<proteinExistence type="predicted"/>
<gene>
    <name evidence="1" type="ORF">PV328_002410</name>
</gene>
<sequence>MLSCVSGEIDRNTCDLSLFESAINIGIMGVIISRLTKPLKSFNIESRAQKVLNRQKPVPAPSYLTTAEQLRISKEANPKFMEDHYKKDQQLYNRLKNVFVLSHVQQAGVNNKKSKKPLPQRTTEVDFDYGFWEPTEVPVGRCHLKTAIEFMTDHSTNPDLHTAEIIASKRKLISKDVENILEYYRVYQVIKNDDGKIVTVPRNEIKGEIDCK</sequence>
<dbReference type="GO" id="GO:0032981">
    <property type="term" value="P:mitochondrial respiratory chain complex I assembly"/>
    <property type="evidence" value="ECO:0007669"/>
    <property type="project" value="InterPro"/>
</dbReference>
<dbReference type="Proteomes" id="UP001168990">
    <property type="component" value="Unassembled WGS sequence"/>
</dbReference>
<dbReference type="PANTHER" id="PTHR13338">
    <property type="entry name" value="UPF0240 PROTEIN"/>
    <property type="match status" value="1"/>
</dbReference>
<keyword evidence="2" id="KW-1185">Reference proteome</keyword>
<dbReference type="PANTHER" id="PTHR13338:SF4">
    <property type="entry name" value="NADH DEHYDROGENASE [UBIQUINONE] 1 ALPHA SUBCOMPLEX ASSEMBLY FACTOR 4"/>
    <property type="match status" value="1"/>
</dbReference>
<protein>
    <submittedName>
        <fullName evidence="1">Uncharacterized protein</fullName>
    </submittedName>
</protein>
<name>A0AA39KJD9_9HYME</name>
<evidence type="ECO:0000313" key="1">
    <source>
        <dbReference type="EMBL" id="KAK0163705.1"/>
    </source>
</evidence>
<dbReference type="Pfam" id="PF06784">
    <property type="entry name" value="UPF0240"/>
    <property type="match status" value="1"/>
</dbReference>